<dbReference type="HOGENOM" id="CLU_049301_16_4_11"/>
<dbReference type="Proteomes" id="UP000013968">
    <property type="component" value="Chromosome"/>
</dbReference>
<evidence type="ECO:0000313" key="3">
    <source>
        <dbReference type="EMBL" id="AGM08944.1"/>
    </source>
</evidence>
<dbReference type="SUPFAM" id="SSF52402">
    <property type="entry name" value="Adenine nucleotide alpha hydrolases-like"/>
    <property type="match status" value="1"/>
</dbReference>
<dbReference type="InterPro" id="IPR006015">
    <property type="entry name" value="Universal_stress_UspA"/>
</dbReference>
<comment type="similarity">
    <text evidence="1">Belongs to the universal stress protein A family.</text>
</comment>
<organism evidence="3 4">
    <name type="scientific">Amycolatopsis keratiniphila</name>
    <dbReference type="NCBI Taxonomy" id="129921"/>
    <lineage>
        <taxon>Bacteria</taxon>
        <taxon>Bacillati</taxon>
        <taxon>Actinomycetota</taxon>
        <taxon>Actinomycetes</taxon>
        <taxon>Pseudonocardiales</taxon>
        <taxon>Pseudonocardiaceae</taxon>
        <taxon>Amycolatopsis</taxon>
        <taxon>Amycolatopsis japonica group</taxon>
    </lineage>
</organism>
<dbReference type="KEGG" id="aoi:AORI_6361"/>
<evidence type="ECO:0000256" key="1">
    <source>
        <dbReference type="ARBA" id="ARBA00008791"/>
    </source>
</evidence>
<dbReference type="Pfam" id="PF00582">
    <property type="entry name" value="Usp"/>
    <property type="match status" value="1"/>
</dbReference>
<dbReference type="AlphaFoldDB" id="R4T040"/>
<sequence>MAAYRTVVVGTDGSDSSFAAVDRAASVAGDSGATLVIVCAYYPANKGDVEKAQDVLGDEAYQVVGSAPAEDTLLSARDRAAKAGAKTIETAAVVGDPVDSLRKVVAERSADLLVVGNRGLNTLAGRILGSVPSEVARKSGVDVLIVHTT</sequence>
<proteinExistence type="inferred from homology"/>
<name>R4T040_9PSEU</name>
<dbReference type="PANTHER" id="PTHR46268">
    <property type="entry name" value="STRESS RESPONSE PROTEIN NHAX"/>
    <property type="match status" value="1"/>
</dbReference>
<dbReference type="CDD" id="cd00293">
    <property type="entry name" value="USP-like"/>
    <property type="match status" value="1"/>
</dbReference>
<evidence type="ECO:0000313" key="4">
    <source>
        <dbReference type="Proteomes" id="UP000013968"/>
    </source>
</evidence>
<feature type="domain" description="UspA" evidence="2">
    <location>
        <begin position="4"/>
        <end position="147"/>
    </location>
</feature>
<dbReference type="PANTHER" id="PTHR46268:SF6">
    <property type="entry name" value="UNIVERSAL STRESS PROTEIN UP12"/>
    <property type="match status" value="1"/>
</dbReference>
<reference evidence="3 4" key="1">
    <citation type="journal article" date="2013" name="BMC Genomics">
        <title>ContigScape: a Cytoscape plugin facilitating microbial genome gap closing.</title>
        <authorList>
            <person name="Tang B."/>
            <person name="Wang Q."/>
            <person name="Yang M."/>
            <person name="Xie F."/>
            <person name="Zhu Y."/>
            <person name="Zhuo Y."/>
            <person name="Wang S."/>
            <person name="Gao H."/>
            <person name="Ding X."/>
            <person name="Zhang L."/>
            <person name="Zhao G."/>
            <person name="Zheng H."/>
        </authorList>
    </citation>
    <scope>NUCLEOTIDE SEQUENCE [LARGE SCALE GENOMIC DNA]</scope>
    <source>
        <strain evidence="3 4">HCCB10007</strain>
    </source>
</reference>
<dbReference type="PRINTS" id="PR01438">
    <property type="entry name" value="UNVRSLSTRESS"/>
</dbReference>
<accession>R4T040</accession>
<dbReference type="PATRIC" id="fig|1156913.3.peg.6488"/>
<dbReference type="RefSeq" id="WP_016336659.1">
    <property type="nucleotide sequence ID" value="NC_021252.1"/>
</dbReference>
<dbReference type="EMBL" id="CP003410">
    <property type="protein sequence ID" value="AGM08944.1"/>
    <property type="molecule type" value="Genomic_DNA"/>
</dbReference>
<gene>
    <name evidence="3" type="ORF">AORI_6361</name>
</gene>
<dbReference type="InterPro" id="IPR006016">
    <property type="entry name" value="UspA"/>
</dbReference>
<dbReference type="InterPro" id="IPR014729">
    <property type="entry name" value="Rossmann-like_a/b/a_fold"/>
</dbReference>
<dbReference type="Gene3D" id="3.40.50.620">
    <property type="entry name" value="HUPs"/>
    <property type="match status" value="1"/>
</dbReference>
<protein>
    <submittedName>
        <fullName evidence="3">Universal stress protein</fullName>
    </submittedName>
</protein>
<evidence type="ECO:0000259" key="2">
    <source>
        <dbReference type="Pfam" id="PF00582"/>
    </source>
</evidence>
<keyword evidence="4" id="KW-1185">Reference proteome</keyword>